<dbReference type="Proteomes" id="UP000018747">
    <property type="component" value="Unassembled WGS sequence"/>
</dbReference>
<accession>V6I9E7</accession>
<name>V6I9E7_9LEPT</name>
<reference evidence="1" key="1">
    <citation type="submission" date="2013-05" db="EMBL/GenBank/DDBJ databases">
        <authorList>
            <person name="Harkins D.M."/>
            <person name="Durkin A.S."/>
            <person name="Brinkac L.M."/>
            <person name="Haft D.H."/>
            <person name="Selengut J.D."/>
            <person name="Sanka R."/>
            <person name="DePew J."/>
            <person name="Purushe J."/>
            <person name="Hartskeerl R.A."/>
            <person name="Ahmed A."/>
            <person name="van der Linden H."/>
            <person name="Goris M.G.A."/>
            <person name="Vinetz J.M."/>
            <person name="Sutton G.G."/>
            <person name="Nierman W.C."/>
            <person name="Fouts D.E."/>
        </authorList>
    </citation>
    <scope>NUCLEOTIDE SEQUENCE [LARGE SCALE GENOMIC DNA]</scope>
    <source>
        <strain evidence="1">L 60</strain>
    </source>
</reference>
<sequence>MIVAHCSKRVAFNSISNAEFENFLNNLHNLRKSFEFYL</sequence>
<dbReference type="AlphaFoldDB" id="V6I9E7"/>
<keyword evidence="2" id="KW-1185">Reference proteome</keyword>
<gene>
    <name evidence="1" type="ORF">LEP1GSC062_4344</name>
</gene>
<proteinExistence type="predicted"/>
<evidence type="ECO:0000313" key="2">
    <source>
        <dbReference type="Proteomes" id="UP000018747"/>
    </source>
</evidence>
<comment type="caution">
    <text evidence="1">The sequence shown here is derived from an EMBL/GenBank/DDBJ whole genome shotgun (WGS) entry which is preliminary data.</text>
</comment>
<protein>
    <submittedName>
        <fullName evidence="1">Uncharacterized protein</fullName>
    </submittedName>
</protein>
<dbReference type="EMBL" id="AHMT02000010">
    <property type="protein sequence ID" value="EQA64209.1"/>
    <property type="molecule type" value="Genomic_DNA"/>
</dbReference>
<evidence type="ECO:0000313" key="1">
    <source>
        <dbReference type="EMBL" id="EQA64209.1"/>
    </source>
</evidence>
<organism evidence="1 2">
    <name type="scientific">Leptospira alexanderi serovar Manhao 3 str. L 60</name>
    <dbReference type="NCBI Taxonomy" id="1049759"/>
    <lineage>
        <taxon>Bacteria</taxon>
        <taxon>Pseudomonadati</taxon>
        <taxon>Spirochaetota</taxon>
        <taxon>Spirochaetia</taxon>
        <taxon>Leptospirales</taxon>
        <taxon>Leptospiraceae</taxon>
        <taxon>Leptospira</taxon>
    </lineage>
</organism>